<evidence type="ECO:0000313" key="3">
    <source>
        <dbReference type="Proteomes" id="UP000467840"/>
    </source>
</evidence>
<dbReference type="InterPro" id="IPR006813">
    <property type="entry name" value="Glyco_trans_17"/>
</dbReference>
<keyword evidence="1" id="KW-0812">Transmembrane</keyword>
<proteinExistence type="predicted"/>
<accession>A0A6A6M3X5</accession>
<evidence type="ECO:0000313" key="2">
    <source>
        <dbReference type="EMBL" id="KAF2307053.1"/>
    </source>
</evidence>
<dbReference type="GO" id="GO:0003830">
    <property type="term" value="F:beta-1,4-mannosylglycoprotein 4-beta-N-acetylglucosaminyltransferase activity"/>
    <property type="evidence" value="ECO:0007669"/>
    <property type="project" value="InterPro"/>
</dbReference>
<sequence>MMGENGGHYCSKKTDDICGDVCGQDSSRVLSMSRIRCILRGIDLKTMLFLFILVPTCVFVIYVHGQKISYFLRPLWEKPPRSFNEIPHYYHENVSMENLCKLHGWKIREFPRRVYDAVLFSNDISHNKMERVVPLCHTVHSS</sequence>
<feature type="transmembrane region" description="Helical" evidence="1">
    <location>
        <begin position="42"/>
        <end position="63"/>
    </location>
</feature>
<dbReference type="AlphaFoldDB" id="A0A6A6M3X5"/>
<keyword evidence="1" id="KW-1133">Transmembrane helix</keyword>
<dbReference type="GO" id="GO:0006044">
    <property type="term" value="P:N-acetylglucosamine metabolic process"/>
    <property type="evidence" value="ECO:0007669"/>
    <property type="project" value="TreeGrafter"/>
</dbReference>
<dbReference type="EMBL" id="JAAGAX010000008">
    <property type="protein sequence ID" value="KAF2307053.1"/>
    <property type="molecule type" value="Genomic_DNA"/>
</dbReference>
<dbReference type="Pfam" id="PF04724">
    <property type="entry name" value="Glyco_transf_17"/>
    <property type="match status" value="1"/>
</dbReference>
<keyword evidence="3" id="KW-1185">Reference proteome</keyword>
<organism evidence="2 3">
    <name type="scientific">Hevea brasiliensis</name>
    <name type="common">Para rubber tree</name>
    <name type="synonym">Siphonia brasiliensis</name>
    <dbReference type="NCBI Taxonomy" id="3981"/>
    <lineage>
        <taxon>Eukaryota</taxon>
        <taxon>Viridiplantae</taxon>
        <taxon>Streptophyta</taxon>
        <taxon>Embryophyta</taxon>
        <taxon>Tracheophyta</taxon>
        <taxon>Spermatophyta</taxon>
        <taxon>Magnoliopsida</taxon>
        <taxon>eudicotyledons</taxon>
        <taxon>Gunneridae</taxon>
        <taxon>Pentapetalae</taxon>
        <taxon>rosids</taxon>
        <taxon>fabids</taxon>
        <taxon>Malpighiales</taxon>
        <taxon>Euphorbiaceae</taxon>
        <taxon>Crotonoideae</taxon>
        <taxon>Micrandreae</taxon>
        <taxon>Hevea</taxon>
    </lineage>
</organism>
<gene>
    <name evidence="2" type="ORF">GH714_024571</name>
</gene>
<comment type="caution">
    <text evidence="2">The sequence shown here is derived from an EMBL/GenBank/DDBJ whole genome shotgun (WGS) entry which is preliminary data.</text>
</comment>
<dbReference type="PANTHER" id="PTHR12224:SF0">
    <property type="entry name" value="BETA-1,4-MANNOSYL-GLYCOPROTEIN 4-BETA-N-ACETYLGLUCOSAMINYLTRANSFERASE"/>
    <property type="match status" value="1"/>
</dbReference>
<evidence type="ECO:0000256" key="1">
    <source>
        <dbReference type="SAM" id="Phobius"/>
    </source>
</evidence>
<dbReference type="Proteomes" id="UP000467840">
    <property type="component" value="Chromosome 9"/>
</dbReference>
<dbReference type="PANTHER" id="PTHR12224">
    <property type="entry name" value="BETA-1,4-MANNOSYL-GLYCOPROTEIN BETA-1,4-N-ACETYLGLUCOSAMINYL-TRANSFERASE"/>
    <property type="match status" value="1"/>
</dbReference>
<keyword evidence="1" id="KW-0472">Membrane</keyword>
<protein>
    <submittedName>
        <fullName evidence="2">Uncharacterized protein</fullName>
    </submittedName>
</protein>
<name>A0A6A6M3X5_HEVBR</name>
<dbReference type="GO" id="GO:0016020">
    <property type="term" value="C:membrane"/>
    <property type="evidence" value="ECO:0007669"/>
    <property type="project" value="InterPro"/>
</dbReference>
<reference evidence="2 3" key="1">
    <citation type="journal article" date="2020" name="Mol. Plant">
        <title>The Chromosome-Based Rubber Tree Genome Provides New Insights into Spurge Genome Evolution and Rubber Biosynthesis.</title>
        <authorList>
            <person name="Liu J."/>
            <person name="Shi C."/>
            <person name="Shi C.C."/>
            <person name="Li W."/>
            <person name="Zhang Q.J."/>
            <person name="Zhang Y."/>
            <person name="Li K."/>
            <person name="Lu H.F."/>
            <person name="Shi C."/>
            <person name="Zhu S.T."/>
            <person name="Xiao Z.Y."/>
            <person name="Nan H."/>
            <person name="Yue Y."/>
            <person name="Zhu X.G."/>
            <person name="Wu Y."/>
            <person name="Hong X.N."/>
            <person name="Fan G.Y."/>
            <person name="Tong Y."/>
            <person name="Zhang D."/>
            <person name="Mao C.L."/>
            <person name="Liu Y.L."/>
            <person name="Hao S.J."/>
            <person name="Liu W.Q."/>
            <person name="Lv M.Q."/>
            <person name="Zhang H.B."/>
            <person name="Liu Y."/>
            <person name="Hu-Tang G.R."/>
            <person name="Wang J.P."/>
            <person name="Wang J.H."/>
            <person name="Sun Y.H."/>
            <person name="Ni S.B."/>
            <person name="Chen W.B."/>
            <person name="Zhang X.C."/>
            <person name="Jiao Y.N."/>
            <person name="Eichler E.E."/>
            <person name="Li G.H."/>
            <person name="Liu X."/>
            <person name="Gao L.Z."/>
        </authorList>
    </citation>
    <scope>NUCLEOTIDE SEQUENCE [LARGE SCALE GENOMIC DNA]</scope>
    <source>
        <strain evidence="3">cv. GT1</strain>
        <tissue evidence="2">Leaf</tissue>
    </source>
</reference>